<dbReference type="EMBL" id="KE361640">
    <property type="protein sequence ID" value="EPQ27278.1"/>
    <property type="molecule type" value="Genomic_DNA"/>
</dbReference>
<feature type="region of interest" description="Disordered" evidence="7">
    <location>
        <begin position="461"/>
        <end position="505"/>
    </location>
</feature>
<dbReference type="Proteomes" id="UP000053664">
    <property type="component" value="Unassembled WGS sequence"/>
</dbReference>
<evidence type="ECO:0000256" key="7">
    <source>
        <dbReference type="SAM" id="MobiDB-lite"/>
    </source>
</evidence>
<dbReference type="Gene3D" id="2.30.29.30">
    <property type="entry name" value="Pleckstrin-homology domain (PH domain)/Phosphotyrosine-binding domain (PTB)"/>
    <property type="match status" value="1"/>
</dbReference>
<feature type="compositionally biased region" description="Polar residues" evidence="7">
    <location>
        <begin position="468"/>
        <end position="478"/>
    </location>
</feature>
<dbReference type="InterPro" id="IPR027079">
    <property type="entry name" value="Tfb1/GTF2H1"/>
</dbReference>
<dbReference type="RefSeq" id="XP_007880921.1">
    <property type="nucleotide sequence ID" value="XM_007882730.1"/>
</dbReference>
<dbReference type="KEGG" id="pfp:PFL1_05201"/>
<evidence type="ECO:0000259" key="8">
    <source>
        <dbReference type="PROSITE" id="PS50858"/>
    </source>
</evidence>
<feature type="region of interest" description="Disordered" evidence="7">
    <location>
        <begin position="113"/>
        <end position="185"/>
    </location>
</feature>
<dbReference type="GO" id="GO:0006289">
    <property type="term" value="P:nucleotide-excision repair"/>
    <property type="evidence" value="ECO:0007669"/>
    <property type="project" value="InterPro"/>
</dbReference>
<feature type="compositionally biased region" description="Low complexity" evidence="7">
    <location>
        <begin position="113"/>
        <end position="128"/>
    </location>
</feature>
<protein>
    <recommendedName>
        <fullName evidence="8">BSD domain-containing protein</fullName>
    </recommendedName>
</protein>
<dbReference type="HOGENOM" id="CLU_017639_3_0_1"/>
<feature type="compositionally biased region" description="Low complexity" evidence="7">
    <location>
        <begin position="161"/>
        <end position="171"/>
    </location>
</feature>
<keyword evidence="5" id="KW-0804">Transcription</keyword>
<dbReference type="Gene3D" id="1.10.3970.10">
    <property type="entry name" value="BSD domain"/>
    <property type="match status" value="1"/>
</dbReference>
<evidence type="ECO:0000256" key="5">
    <source>
        <dbReference type="ARBA" id="ARBA00023163"/>
    </source>
</evidence>
<keyword evidence="3" id="KW-0677">Repeat</keyword>
<dbReference type="GO" id="GO:0000439">
    <property type="term" value="C:transcription factor TFIIH core complex"/>
    <property type="evidence" value="ECO:0007669"/>
    <property type="project" value="InterPro"/>
</dbReference>
<comment type="similarity">
    <text evidence="2">Belongs to the TFB1 family.</text>
</comment>
<dbReference type="PROSITE" id="PS50858">
    <property type="entry name" value="BSD"/>
    <property type="match status" value="1"/>
</dbReference>
<name>A0A061H3W8_9BASI</name>
<keyword evidence="4" id="KW-0805">Transcription regulation</keyword>
<evidence type="ECO:0000313" key="10">
    <source>
        <dbReference type="Proteomes" id="UP000053664"/>
    </source>
</evidence>
<reference evidence="9 10" key="1">
    <citation type="journal article" date="2013" name="Plant Cell">
        <title>The transition from a phytopathogenic smut ancestor to an anamorphic biocontrol agent deciphered by comparative whole-genome analysis.</title>
        <authorList>
            <person name="Lefebvre F."/>
            <person name="Joly D.L."/>
            <person name="Labbe C."/>
            <person name="Teichmann B."/>
            <person name="Linning R."/>
            <person name="Belzile F."/>
            <person name="Bakkeren G."/>
            <person name="Belanger R.R."/>
        </authorList>
    </citation>
    <scope>NUCLEOTIDE SEQUENCE [LARGE SCALE GENOMIC DNA]</scope>
    <source>
        <strain evidence="9 10">PF-1</strain>
    </source>
</reference>
<dbReference type="GO" id="GO:0006351">
    <property type="term" value="P:DNA-templated transcription"/>
    <property type="evidence" value="ECO:0007669"/>
    <property type="project" value="InterPro"/>
</dbReference>
<organism evidence="9 10">
    <name type="scientific">Pseudozyma flocculosa PF-1</name>
    <dbReference type="NCBI Taxonomy" id="1277687"/>
    <lineage>
        <taxon>Eukaryota</taxon>
        <taxon>Fungi</taxon>
        <taxon>Dikarya</taxon>
        <taxon>Basidiomycota</taxon>
        <taxon>Ustilaginomycotina</taxon>
        <taxon>Ustilaginomycetes</taxon>
        <taxon>Ustilaginales</taxon>
        <taxon>Ustilaginaceae</taxon>
        <taxon>Pseudozyma</taxon>
    </lineage>
</organism>
<dbReference type="InterPro" id="IPR013876">
    <property type="entry name" value="TFIIH_BTF_p62_N"/>
</dbReference>
<evidence type="ECO:0000256" key="1">
    <source>
        <dbReference type="ARBA" id="ARBA00004123"/>
    </source>
</evidence>
<accession>A0A061H3W8</accession>
<dbReference type="InterPro" id="IPR005607">
    <property type="entry name" value="BSD_dom"/>
</dbReference>
<feature type="region of interest" description="Disordered" evidence="7">
    <location>
        <begin position="613"/>
        <end position="644"/>
    </location>
</feature>
<dbReference type="Pfam" id="PF03909">
    <property type="entry name" value="BSD"/>
    <property type="match status" value="1"/>
</dbReference>
<dbReference type="PANTHER" id="PTHR12856">
    <property type="entry name" value="TRANSCRIPTION INITIATION FACTOR IIH-RELATED"/>
    <property type="match status" value="1"/>
</dbReference>
<dbReference type="AlphaFoldDB" id="A0A061H3W8"/>
<dbReference type="InterPro" id="IPR035925">
    <property type="entry name" value="BSD_dom_sf"/>
</dbReference>
<evidence type="ECO:0000313" key="9">
    <source>
        <dbReference type="EMBL" id="EPQ27278.1"/>
    </source>
</evidence>
<sequence>MATSSTAHLHAAVAFKQVAGTLAAHANGTLSWTPSTTSSSVAAFTINYVDIAGLQTSKQGAEQTALMVALANGAQVAGKSKVLLIFNAEPQTALDNREAFKSELTTAIMNNRAAQQQPAASASASGSSTPLTAGFASSRPPSVPSSPAPAARRVATPDVASSSGLSSPGQSFAKRSDTASDPLMPLTDNKLRVSVLRSDKNLRNLHMDVVVIGGAMKDEDFWSHPQRQALIRAERARLEQRRGRNARLADPKPAHNEAGELKLNVSNELIADIFEQFPVVARAYEENVPSKLDQSAFWQRYFQSKLYHRLRTSARSAASEHIVQDDPVFDKYLEDEDDQLEPRRLRNPHDRLLDLAATEEDHQETGNTKDWTMRAGAERRTLPLMRRFNDHSQSLLDSALGEQEEAERRARRVVGGVGEEYDANDPTARENVEAIKARYYREIEIDDLNESERTERVRLNVSELDGYPQSQDRNQSVANGADEAAGEGVGRKRKRANEDDGSIPRTIEEVRATVERFDADIKGWMPQLGDYKPRKGESEVAMKVMLRNVRSRTTDRGVNDLKTLPATLQKTTTSIQASTTEFLRQLWSCLSPSSAPLGDAAENKATNWKDVQASNLSSSSSAAAGVDAEGVAGDAAREREKEERLERARKMVSSLEKSLDKMQNVQLEAEEEHGVDAARKVATALAPTRQAVEKALKIRIE</sequence>
<evidence type="ECO:0000256" key="6">
    <source>
        <dbReference type="ARBA" id="ARBA00023242"/>
    </source>
</evidence>
<dbReference type="OrthoDB" id="360521at2759"/>
<evidence type="ECO:0000256" key="2">
    <source>
        <dbReference type="ARBA" id="ARBA00009448"/>
    </source>
</evidence>
<dbReference type="SMART" id="SM00751">
    <property type="entry name" value="BSD"/>
    <property type="match status" value="1"/>
</dbReference>
<evidence type="ECO:0000256" key="3">
    <source>
        <dbReference type="ARBA" id="ARBA00022737"/>
    </source>
</evidence>
<keyword evidence="6" id="KW-0539">Nucleus</keyword>
<feature type="compositionally biased region" description="Basic and acidic residues" evidence="7">
    <location>
        <begin position="635"/>
        <end position="644"/>
    </location>
</feature>
<dbReference type="Pfam" id="PF08567">
    <property type="entry name" value="PH_TFIIH"/>
    <property type="match status" value="1"/>
</dbReference>
<dbReference type="eggNOG" id="KOG2074">
    <property type="taxonomic scope" value="Eukaryota"/>
</dbReference>
<comment type="subcellular location">
    <subcellularLocation>
        <location evidence="1">Nucleus</location>
    </subcellularLocation>
</comment>
<dbReference type="SUPFAM" id="SSF140383">
    <property type="entry name" value="BSD domain-like"/>
    <property type="match status" value="2"/>
</dbReference>
<feature type="compositionally biased region" description="Low complexity" evidence="7">
    <location>
        <begin position="613"/>
        <end position="634"/>
    </location>
</feature>
<gene>
    <name evidence="9" type="ORF">PFL1_05201</name>
</gene>
<feature type="domain" description="BSD" evidence="8">
    <location>
        <begin position="257"/>
        <end position="309"/>
    </location>
</feature>
<proteinExistence type="inferred from homology"/>
<dbReference type="GeneID" id="19319298"/>
<evidence type="ECO:0000256" key="4">
    <source>
        <dbReference type="ARBA" id="ARBA00023015"/>
    </source>
</evidence>
<dbReference type="InterPro" id="IPR011993">
    <property type="entry name" value="PH-like_dom_sf"/>
</dbReference>